<evidence type="ECO:0000259" key="3">
    <source>
        <dbReference type="Pfam" id="PF02709"/>
    </source>
</evidence>
<dbReference type="GO" id="GO:0016740">
    <property type="term" value="F:transferase activity"/>
    <property type="evidence" value="ECO:0007669"/>
    <property type="project" value="UniProtKB-KW"/>
</dbReference>
<dbReference type="SUPFAM" id="SSF52540">
    <property type="entry name" value="P-loop containing nucleoside triphosphate hydrolases"/>
    <property type="match status" value="1"/>
</dbReference>
<dbReference type="PANTHER" id="PTHR43685">
    <property type="entry name" value="GLYCOSYLTRANSFERASE"/>
    <property type="match status" value="1"/>
</dbReference>
<sequence length="1287" mass="139451">MRNCLVLGSGRSGTSMVTGALARAGYFMGESLHAPRAANPKGFFEAPEINGLNEDLLAGLLPADTDLGEGQRWLGVPVPGARARATAEQSQRILAAASHAPFCFKDPRFSFTLPAWSEVLAGAGAESPALVCVFRHPASTATSMVTEVGSAPYLAGVHFDAARAFELWIATYRAVLEQAKSGGDWLFLHYDQVLAGDGLERLASFVGAAIDAEFPDARMRRDVPEIAVPTEALEIYRELCELARFAPAEGTSAPRTRVGVIVPVERGEEDGAAAAVANARAQRGVDVEVVVLDRSGAFVRLETLAGARVLHSISPAVGVDLRAAAAALGTSLVALERPGCPSLPARLAQAVERLTANPTAGVPDVVTCDSMLTDEHGQFVQRQSPAAMGDTPGPAWDAGLVAHSRWFEGLPSTAFHPVVLAHWRTSVHAGRAGHVLEPGYTLPSKAYASGWERARADARLVTLAAEPIANERPRLSVSICTYDRREVLVECLEAFCRQELRPGTFEIVLVDDGSSDGTDELLRGLEFPVPVTHLRRENGGLSAARNTGLEVARGEYVLFVNDDTIPRPDCVAEHLAAHRAAQLVGEDRLAVLGTFEQPESEFPTALAQALVRSNVVFDYASLDPSQRYDAWKFWTCNVSVRLDMVRAVGGFDPSFRHYGCEDTDLAVRLEKFGMQVLYHPRARAVHRHDMDFDYLVRRGRTVARAYVRLVRKHPELLERWGNESLRRDTCDEQTRARATATAVVERTCAELARIRPGHMRRLGGVHAARAEAVVEQLAELLKQASTSWWLEGNRDGMDEHGLGGFDELLADGSGPLPIATQSERRLFAWPRWNDPVSLDRLMERIEPAVAGGFASLVLRLDPVTDPMQPDAIAALEAAFARRFPADVDLDVVLDDGLHDGASLARLGRSIDAFLPLGGEPNEFTDGIAAERLVDVEAVASWRRRFEGRVPVAAPAARPLPAPRVSIVVPTRDRGAQLGQLIDRLALQDVDPLDMEVIVVDDGSRTPVPTDLAARNGHLCVRVLHTDPLGPCAARNRGVEVARGELIVFLNDDAVPAADLVSRHIAAQTESTLPRAVVGRFSLLPEHVTDSLGRYLETTTSLFAQPLMQAGVHYHGLSLCTGNVSLPRELIVRVGGFDEGFAQAGGEDSEMGLRLERETGLRVVYDPTIECGHDHALDVRSLANRKRTVGRSIHRIQMKHGDLGLAAGLPWPLAPSQWEQLAAELEAEAREIELLIEGVERTCAAERERKVPGAALEGLRPHLARIERHQLLQGLADAALPSGLALAA</sequence>
<gene>
    <name evidence="4" type="primary">kfoC</name>
    <name evidence="4" type="ORF">Pla163_13080</name>
</gene>
<dbReference type="InterPro" id="IPR029044">
    <property type="entry name" value="Nucleotide-diphossugar_trans"/>
</dbReference>
<feature type="domain" description="Galactosyltransferase C-terminal" evidence="3">
    <location>
        <begin position="625"/>
        <end position="680"/>
    </location>
</feature>
<proteinExistence type="predicted"/>
<dbReference type="OrthoDB" id="9781367at2"/>
<organism evidence="4 5">
    <name type="scientific">Rohdeia mirabilis</name>
    <dbReference type="NCBI Taxonomy" id="2528008"/>
    <lineage>
        <taxon>Bacteria</taxon>
        <taxon>Pseudomonadati</taxon>
        <taxon>Planctomycetota</taxon>
        <taxon>Planctomycetia</taxon>
        <taxon>Planctomycetia incertae sedis</taxon>
        <taxon>Rohdeia</taxon>
    </lineage>
</organism>
<name>A0A518CY92_9BACT</name>
<dbReference type="InterPro" id="IPR027791">
    <property type="entry name" value="Galactosyl_T_C"/>
</dbReference>
<dbReference type="InterPro" id="IPR001173">
    <property type="entry name" value="Glyco_trans_2-like"/>
</dbReference>
<evidence type="ECO:0000313" key="4">
    <source>
        <dbReference type="EMBL" id="QDU84203.1"/>
    </source>
</evidence>
<dbReference type="RefSeq" id="WP_145185329.1">
    <property type="nucleotide sequence ID" value="NZ_CP036290.1"/>
</dbReference>
<dbReference type="InterPro" id="IPR027417">
    <property type="entry name" value="P-loop_NTPase"/>
</dbReference>
<feature type="domain" description="Glycosyltransferase 2-like" evidence="2">
    <location>
        <begin position="476"/>
        <end position="579"/>
    </location>
</feature>
<evidence type="ECO:0000256" key="1">
    <source>
        <dbReference type="ARBA" id="ARBA00022679"/>
    </source>
</evidence>
<accession>A0A518CY92</accession>
<feature type="domain" description="Glycosyltransferase 2-like" evidence="2">
    <location>
        <begin position="965"/>
        <end position="1067"/>
    </location>
</feature>
<keyword evidence="5" id="KW-1185">Reference proteome</keyword>
<keyword evidence="1" id="KW-0808">Transferase</keyword>
<reference evidence="4 5" key="1">
    <citation type="submission" date="2019-02" db="EMBL/GenBank/DDBJ databases">
        <title>Deep-cultivation of Planctomycetes and their phenomic and genomic characterization uncovers novel biology.</title>
        <authorList>
            <person name="Wiegand S."/>
            <person name="Jogler M."/>
            <person name="Boedeker C."/>
            <person name="Pinto D."/>
            <person name="Vollmers J."/>
            <person name="Rivas-Marin E."/>
            <person name="Kohn T."/>
            <person name="Peeters S.H."/>
            <person name="Heuer A."/>
            <person name="Rast P."/>
            <person name="Oberbeckmann S."/>
            <person name="Bunk B."/>
            <person name="Jeske O."/>
            <person name="Meyerdierks A."/>
            <person name="Storesund J.E."/>
            <person name="Kallscheuer N."/>
            <person name="Luecker S."/>
            <person name="Lage O.M."/>
            <person name="Pohl T."/>
            <person name="Merkel B.J."/>
            <person name="Hornburger P."/>
            <person name="Mueller R.-W."/>
            <person name="Bruemmer F."/>
            <person name="Labrenz M."/>
            <person name="Spormann A.M."/>
            <person name="Op den Camp H."/>
            <person name="Overmann J."/>
            <person name="Amann R."/>
            <person name="Jetten M.S.M."/>
            <person name="Mascher T."/>
            <person name="Medema M.H."/>
            <person name="Devos D.P."/>
            <person name="Kaster A.-K."/>
            <person name="Ovreas L."/>
            <person name="Rohde M."/>
            <person name="Galperin M.Y."/>
            <person name="Jogler C."/>
        </authorList>
    </citation>
    <scope>NUCLEOTIDE SEQUENCE [LARGE SCALE GENOMIC DNA]</scope>
    <source>
        <strain evidence="4 5">Pla163</strain>
    </source>
</reference>
<evidence type="ECO:0000259" key="2">
    <source>
        <dbReference type="Pfam" id="PF00535"/>
    </source>
</evidence>
<feature type="domain" description="Galactosyltransferase C-terminal" evidence="3">
    <location>
        <begin position="1108"/>
        <end position="1157"/>
    </location>
</feature>
<dbReference type="Proteomes" id="UP000319342">
    <property type="component" value="Chromosome"/>
</dbReference>
<evidence type="ECO:0000313" key="5">
    <source>
        <dbReference type="Proteomes" id="UP000319342"/>
    </source>
</evidence>
<dbReference type="InterPro" id="IPR050834">
    <property type="entry name" value="Glycosyltransf_2"/>
</dbReference>
<dbReference type="Gene3D" id="3.90.550.10">
    <property type="entry name" value="Spore Coat Polysaccharide Biosynthesis Protein SpsA, Chain A"/>
    <property type="match status" value="2"/>
</dbReference>
<dbReference type="SUPFAM" id="SSF53448">
    <property type="entry name" value="Nucleotide-diphospho-sugar transferases"/>
    <property type="match status" value="2"/>
</dbReference>
<dbReference type="EMBL" id="CP036290">
    <property type="protein sequence ID" value="QDU84203.1"/>
    <property type="molecule type" value="Genomic_DNA"/>
</dbReference>
<protein>
    <submittedName>
        <fullName evidence="4">Chondroitin synthase</fullName>
    </submittedName>
</protein>
<dbReference type="Gene3D" id="3.40.50.300">
    <property type="entry name" value="P-loop containing nucleotide triphosphate hydrolases"/>
    <property type="match status" value="1"/>
</dbReference>
<dbReference type="Pfam" id="PF00535">
    <property type="entry name" value="Glycos_transf_2"/>
    <property type="match status" value="2"/>
</dbReference>
<dbReference type="Pfam" id="PF02709">
    <property type="entry name" value="Glyco_transf_7C"/>
    <property type="match status" value="2"/>
</dbReference>
<dbReference type="PANTHER" id="PTHR43685:SF3">
    <property type="entry name" value="SLR2126 PROTEIN"/>
    <property type="match status" value="1"/>
</dbReference>
<dbReference type="CDD" id="cd00761">
    <property type="entry name" value="Glyco_tranf_GTA_type"/>
    <property type="match status" value="1"/>
</dbReference>